<evidence type="ECO:0000256" key="1">
    <source>
        <dbReference type="SAM" id="Phobius"/>
    </source>
</evidence>
<keyword evidence="1" id="KW-0472">Membrane</keyword>
<protein>
    <submittedName>
        <fullName evidence="2">ATP synthase subunit 8</fullName>
    </submittedName>
</protein>
<sequence length="53" mass="6461">MPQMSPLLWLILFIFTISSLLLTSTSIYFNFIKLLKTQKKNNKSMMKMFKWKW</sequence>
<dbReference type="AlphaFoldDB" id="Q0H2F9"/>
<evidence type="ECO:0000313" key="2">
    <source>
        <dbReference type="EMBL" id="ABB92702.1"/>
    </source>
</evidence>
<keyword evidence="1" id="KW-1133">Transmembrane helix</keyword>
<dbReference type="EMBL" id="DQ302100">
    <property type="protein sequence ID" value="ABB92702.1"/>
    <property type="molecule type" value="Genomic_DNA"/>
</dbReference>
<feature type="transmembrane region" description="Helical" evidence="1">
    <location>
        <begin position="6"/>
        <end position="31"/>
    </location>
</feature>
<gene>
    <name evidence="2" type="primary">atp8</name>
</gene>
<reference evidence="2" key="1">
    <citation type="journal article" date="2006" name="Genome">
        <title>Mitochondrial genomes of Vanhornia eucnemidarum (Apocrita: Vanhorniidae) and Primeuchroeus spp. (Aculeata: Chrysididae): Evidence of rearranged mitochondrial genomes within the Apocrita (Insecta: Hymenoptera).</title>
        <authorList>
            <person name="Castro L.R."/>
            <person name="Ruberu K."/>
            <person name="Dowton M."/>
        </authorList>
    </citation>
    <scope>NUCLEOTIDE SEQUENCE</scope>
</reference>
<organism evidence="2">
    <name type="scientific">Vanhornia eucnemidarum</name>
    <dbReference type="NCBI Taxonomy" id="32432"/>
    <lineage>
        <taxon>Eukaryota</taxon>
        <taxon>Metazoa</taxon>
        <taxon>Ecdysozoa</taxon>
        <taxon>Arthropoda</taxon>
        <taxon>Hexapoda</taxon>
        <taxon>Insecta</taxon>
        <taxon>Pterygota</taxon>
        <taxon>Neoptera</taxon>
        <taxon>Endopterygota</taxon>
        <taxon>Hymenoptera</taxon>
        <taxon>Apocrita</taxon>
        <taxon>Proctotrupomorpha</taxon>
        <taxon>Proctotrupoidea</taxon>
        <taxon>Vanhorniidae</taxon>
        <taxon>Vanhornia</taxon>
    </lineage>
</organism>
<geneLocation type="mitochondrion" evidence="2"/>
<name>Q0H2F9_9HYME</name>
<keyword evidence="1" id="KW-0812">Transmembrane</keyword>
<keyword evidence="2" id="KW-0496">Mitochondrion</keyword>
<accession>Q0H2F9</accession>
<proteinExistence type="predicted"/>